<comment type="similarity">
    <text evidence="1">Belongs to the arrestin family.</text>
</comment>
<dbReference type="InterPro" id="IPR011021">
    <property type="entry name" value="Arrestin-like_N"/>
</dbReference>
<evidence type="ECO:0000256" key="1">
    <source>
        <dbReference type="ARBA" id="ARBA00005298"/>
    </source>
</evidence>
<proteinExistence type="inferred from homology"/>
<feature type="domain" description="Arrestin-like N-terminal" evidence="2">
    <location>
        <begin position="15"/>
        <end position="128"/>
    </location>
</feature>
<evidence type="ECO:0000313" key="3">
    <source>
        <dbReference type="EMBL" id="ODM91738.1"/>
    </source>
</evidence>
<dbReference type="GO" id="GO:0015031">
    <property type="term" value="P:protein transport"/>
    <property type="evidence" value="ECO:0007669"/>
    <property type="project" value="TreeGrafter"/>
</dbReference>
<evidence type="ECO:0000313" key="4">
    <source>
        <dbReference type="Proteomes" id="UP000094527"/>
    </source>
</evidence>
<gene>
    <name evidence="3" type="ORF">Ocin01_14944</name>
</gene>
<reference evidence="3 4" key="1">
    <citation type="journal article" date="2016" name="Genome Biol. Evol.">
        <title>Gene Family Evolution Reflects Adaptation to Soil Environmental Stressors in the Genome of the Collembolan Orchesella cincta.</title>
        <authorList>
            <person name="Faddeeva-Vakhrusheva A."/>
            <person name="Derks M.F."/>
            <person name="Anvar S.Y."/>
            <person name="Agamennone V."/>
            <person name="Suring W."/>
            <person name="Smit S."/>
            <person name="van Straalen N.M."/>
            <person name="Roelofs D."/>
        </authorList>
    </citation>
    <scope>NUCLEOTIDE SEQUENCE [LARGE SCALE GENOMIC DNA]</scope>
    <source>
        <tissue evidence="3">Mixed pool</tissue>
    </source>
</reference>
<protein>
    <submittedName>
        <fullName evidence="3">Arrestin domain-containing protein 3</fullName>
    </submittedName>
</protein>
<accession>A0A1D2MFH3</accession>
<evidence type="ECO:0000259" key="2">
    <source>
        <dbReference type="Pfam" id="PF00339"/>
    </source>
</evidence>
<dbReference type="Gene3D" id="2.60.40.640">
    <property type="match status" value="1"/>
</dbReference>
<dbReference type="EMBL" id="LJIJ01001439">
    <property type="protein sequence ID" value="ODM91738.1"/>
    <property type="molecule type" value="Genomic_DNA"/>
</dbReference>
<organism evidence="3 4">
    <name type="scientific">Orchesella cincta</name>
    <name type="common">Springtail</name>
    <name type="synonym">Podura cincta</name>
    <dbReference type="NCBI Taxonomy" id="48709"/>
    <lineage>
        <taxon>Eukaryota</taxon>
        <taxon>Metazoa</taxon>
        <taxon>Ecdysozoa</taxon>
        <taxon>Arthropoda</taxon>
        <taxon>Hexapoda</taxon>
        <taxon>Collembola</taxon>
        <taxon>Entomobryomorpha</taxon>
        <taxon>Entomobryoidea</taxon>
        <taxon>Orchesellidae</taxon>
        <taxon>Orchesellinae</taxon>
        <taxon>Orchesella</taxon>
    </lineage>
</organism>
<name>A0A1D2MFH3_ORCCI</name>
<dbReference type="Proteomes" id="UP000094527">
    <property type="component" value="Unassembled WGS sequence"/>
</dbReference>
<dbReference type="SUPFAM" id="SSF81296">
    <property type="entry name" value="E set domains"/>
    <property type="match status" value="1"/>
</dbReference>
<dbReference type="InterPro" id="IPR014756">
    <property type="entry name" value="Ig_E-set"/>
</dbReference>
<dbReference type="PANTHER" id="PTHR11188">
    <property type="entry name" value="ARRESTIN DOMAIN CONTAINING PROTEIN"/>
    <property type="match status" value="1"/>
</dbReference>
<dbReference type="InterPro" id="IPR050357">
    <property type="entry name" value="Arrestin_domain-protein"/>
</dbReference>
<dbReference type="InterPro" id="IPR014752">
    <property type="entry name" value="Arrestin-like_C"/>
</dbReference>
<dbReference type="OrthoDB" id="2333384at2759"/>
<dbReference type="Pfam" id="PF00339">
    <property type="entry name" value="Arrestin_N"/>
    <property type="match status" value="1"/>
</dbReference>
<dbReference type="GO" id="GO:0005737">
    <property type="term" value="C:cytoplasm"/>
    <property type="evidence" value="ECO:0007669"/>
    <property type="project" value="TreeGrafter"/>
</dbReference>
<dbReference type="PANTHER" id="PTHR11188:SF17">
    <property type="entry name" value="FI21816P1"/>
    <property type="match status" value="1"/>
</dbReference>
<sequence>MSVQTFDVIPDKLEYRPGEMVTGSAILKVKDGAIRSKAGSGTAAFTTPDPSPAEREYHTHVYTSSETLFNIENFLLGDGKQDLLLEEGEASYPFNFNLPSSLLSTFHRGRGRVAYKLELGLKQEAKNDLVIKRTSPLPATST</sequence>
<comment type="caution">
    <text evidence="3">The sequence shown here is derived from an EMBL/GenBank/DDBJ whole genome shotgun (WGS) entry which is preliminary data.</text>
</comment>
<keyword evidence="4" id="KW-1185">Reference proteome</keyword>
<dbReference type="AlphaFoldDB" id="A0A1D2MFH3"/>